<comment type="caution">
    <text evidence="2">The sequence shown here is derived from an EMBL/GenBank/DDBJ whole genome shotgun (WGS) entry which is preliminary data.</text>
</comment>
<dbReference type="AlphaFoldDB" id="A0A0F9TP17"/>
<protein>
    <submittedName>
        <fullName evidence="2">Uncharacterized protein</fullName>
    </submittedName>
</protein>
<gene>
    <name evidence="2" type="ORF">LCGC14_0322930</name>
</gene>
<accession>A0A0F9TP17</accession>
<name>A0A0F9TP17_9ZZZZ</name>
<evidence type="ECO:0000256" key="1">
    <source>
        <dbReference type="SAM" id="MobiDB-lite"/>
    </source>
</evidence>
<feature type="region of interest" description="Disordered" evidence="1">
    <location>
        <begin position="159"/>
        <end position="202"/>
    </location>
</feature>
<reference evidence="2" key="1">
    <citation type="journal article" date="2015" name="Nature">
        <title>Complex archaea that bridge the gap between prokaryotes and eukaryotes.</title>
        <authorList>
            <person name="Spang A."/>
            <person name="Saw J.H."/>
            <person name="Jorgensen S.L."/>
            <person name="Zaremba-Niedzwiedzka K."/>
            <person name="Martijn J."/>
            <person name="Lind A.E."/>
            <person name="van Eijk R."/>
            <person name="Schleper C."/>
            <person name="Guy L."/>
            <person name="Ettema T.J."/>
        </authorList>
    </citation>
    <scope>NUCLEOTIDE SEQUENCE</scope>
</reference>
<dbReference type="EMBL" id="LAZR01000220">
    <property type="protein sequence ID" value="KKN81074.1"/>
    <property type="molecule type" value="Genomic_DNA"/>
</dbReference>
<organism evidence="2">
    <name type="scientific">marine sediment metagenome</name>
    <dbReference type="NCBI Taxonomy" id="412755"/>
    <lineage>
        <taxon>unclassified sequences</taxon>
        <taxon>metagenomes</taxon>
        <taxon>ecological metagenomes</taxon>
    </lineage>
</organism>
<feature type="region of interest" description="Disordered" evidence="1">
    <location>
        <begin position="93"/>
        <end position="112"/>
    </location>
</feature>
<sequence>MSSSKPEAKHEPLTNAELVILANREYDVEHIGERAVAEIRELGSEKAALLAALETYGVHYESCPHLMHNVVPADVPEGTLCTCGLDAELASGGKADSHQRSAVSDQPEGEIINPPDVVTAVYQILARVAGDSEGPYGTDELVVDLNAILAAVEPAASDVQAQCESEPGPPYVDPFKEPYGAEPARDEMPEATQPEAPAKEKT</sequence>
<proteinExistence type="predicted"/>
<evidence type="ECO:0000313" key="2">
    <source>
        <dbReference type="EMBL" id="KKN81074.1"/>
    </source>
</evidence>